<reference evidence="1" key="4">
    <citation type="journal article" date="2022" name="PLoS Pathog.">
        <title>Chromosome-level genome of Schistosoma haematobium underpins genome-wide explorations of molecular variation.</title>
        <authorList>
            <person name="Stroehlein A.J."/>
            <person name="Korhonen P.K."/>
            <person name="Lee V.V."/>
            <person name="Ralph S.A."/>
            <person name="Mentink-Kane M."/>
            <person name="You H."/>
            <person name="McManus D.P."/>
            <person name="Tchuente L.T."/>
            <person name="Stothard J.R."/>
            <person name="Kaur P."/>
            <person name="Dudchenko O."/>
            <person name="Aiden E.L."/>
            <person name="Yang B."/>
            <person name="Yang H."/>
            <person name="Emery A.M."/>
            <person name="Webster B.L."/>
            <person name="Brindley P.J."/>
            <person name="Rollinson D."/>
            <person name="Chang B.C.H."/>
            <person name="Gasser R.B."/>
            <person name="Young N.D."/>
        </authorList>
    </citation>
    <scope>NUCLEOTIDE SEQUENCE</scope>
</reference>
<reference evidence="1" key="3">
    <citation type="submission" date="2021-06" db="EMBL/GenBank/DDBJ databases">
        <title>Chromosome-level genome assembly for S. haematobium.</title>
        <authorList>
            <person name="Stroehlein A.J."/>
        </authorList>
    </citation>
    <scope>NUCLEOTIDE SEQUENCE</scope>
</reference>
<keyword evidence="2" id="KW-1185">Reference proteome</keyword>
<sequence length="101" mass="11734">MVYDLCNMYWVVLDCVKIISDTNRWMFGSVDIRERLEKIKYGHTAYKGVTWVLEIFYITKTTVVGLISSNLCNVSKRRLSAIVELDRMKVFSVFALVLSTK</sequence>
<evidence type="ECO:0000313" key="1">
    <source>
        <dbReference type="EMBL" id="KAH9596514.1"/>
    </source>
</evidence>
<dbReference type="RefSeq" id="XP_051075196.1">
    <property type="nucleotide sequence ID" value="XM_051209738.1"/>
</dbReference>
<evidence type="ECO:0000313" key="2">
    <source>
        <dbReference type="Proteomes" id="UP000471633"/>
    </source>
</evidence>
<dbReference type="Proteomes" id="UP000471633">
    <property type="component" value="Unassembled WGS sequence"/>
</dbReference>
<dbReference type="KEGG" id="shx:MS3_00002170"/>
<reference evidence="1" key="2">
    <citation type="journal article" date="2019" name="Gigascience">
        <title>High-quality Schistosoma haematobium genome achieved by single-molecule and long-range sequencing.</title>
        <authorList>
            <person name="Stroehlein A.J."/>
            <person name="Korhonen P.K."/>
            <person name="Chong T.M."/>
            <person name="Lim Y.L."/>
            <person name="Chan K.G."/>
            <person name="Webster B."/>
            <person name="Rollinson D."/>
            <person name="Brindley P.J."/>
            <person name="Gasser R.B."/>
            <person name="Young N.D."/>
        </authorList>
    </citation>
    <scope>NUCLEOTIDE SEQUENCE</scope>
</reference>
<gene>
    <name evidence="1" type="ORF">MS3_00002170</name>
</gene>
<dbReference type="EMBL" id="AMPZ03000001">
    <property type="protein sequence ID" value="KAH9596514.1"/>
    <property type="molecule type" value="Genomic_DNA"/>
</dbReference>
<comment type="caution">
    <text evidence="1">The sequence shown here is derived from an EMBL/GenBank/DDBJ whole genome shotgun (WGS) entry which is preliminary data.</text>
</comment>
<name>A0A922LZE3_SCHHA</name>
<dbReference type="AlphaFoldDB" id="A0A922LZE3"/>
<proteinExistence type="predicted"/>
<reference evidence="1" key="1">
    <citation type="journal article" date="2012" name="Nat. Genet.">
        <title>Whole-genome sequence of Schistosoma haematobium.</title>
        <authorList>
            <person name="Young N.D."/>
            <person name="Jex A.R."/>
            <person name="Li B."/>
            <person name="Liu S."/>
            <person name="Yang L."/>
            <person name="Xiong Z."/>
            <person name="Li Y."/>
            <person name="Cantacessi C."/>
            <person name="Hall R.S."/>
            <person name="Xu X."/>
            <person name="Chen F."/>
            <person name="Wu X."/>
            <person name="Zerlotini A."/>
            <person name="Oliveira G."/>
            <person name="Hofmann A."/>
            <person name="Zhang G."/>
            <person name="Fang X."/>
            <person name="Kang Y."/>
            <person name="Campbell B.E."/>
            <person name="Loukas A."/>
            <person name="Ranganathan S."/>
            <person name="Rollinson D."/>
            <person name="Rinaldi G."/>
            <person name="Brindley P.J."/>
            <person name="Yang H."/>
            <person name="Wang J."/>
            <person name="Wang J."/>
            <person name="Gasser R.B."/>
        </authorList>
    </citation>
    <scope>NUCLEOTIDE SEQUENCE</scope>
</reference>
<dbReference type="CTD" id="75576901"/>
<protein>
    <submittedName>
        <fullName evidence="1">Uncharacterized protein</fullName>
    </submittedName>
</protein>
<accession>A0A922LZE3</accession>
<organism evidence="1 2">
    <name type="scientific">Schistosoma haematobium</name>
    <name type="common">Blood fluke</name>
    <dbReference type="NCBI Taxonomy" id="6185"/>
    <lineage>
        <taxon>Eukaryota</taxon>
        <taxon>Metazoa</taxon>
        <taxon>Spiralia</taxon>
        <taxon>Lophotrochozoa</taxon>
        <taxon>Platyhelminthes</taxon>
        <taxon>Trematoda</taxon>
        <taxon>Digenea</taxon>
        <taxon>Strigeidida</taxon>
        <taxon>Schistosomatoidea</taxon>
        <taxon>Schistosomatidae</taxon>
        <taxon>Schistosoma</taxon>
    </lineage>
</organism>
<dbReference type="GeneID" id="75576901"/>